<keyword evidence="3" id="KW-1185">Reference proteome</keyword>
<protein>
    <submittedName>
        <fullName evidence="2">Uncharacterized protein</fullName>
    </submittedName>
</protein>
<feature type="region of interest" description="Disordered" evidence="1">
    <location>
        <begin position="44"/>
        <end position="64"/>
    </location>
</feature>
<sequence length="64" mass="7143">MVDYTCCPACFSTYHPDKLLPVLYPQYCTYCKTHHDNICGEPLLRSQPNDGSASDGLAGHRPLK</sequence>
<dbReference type="Proteomes" id="UP000008063">
    <property type="component" value="Unassembled WGS sequence"/>
</dbReference>
<reference evidence="3" key="1">
    <citation type="journal article" date="2011" name="Science">
        <title>The plant cell wall-decomposing machinery underlies the functional diversity of forest fungi.</title>
        <authorList>
            <person name="Eastwood D.C."/>
            <person name="Floudas D."/>
            <person name="Binder M."/>
            <person name="Majcherczyk A."/>
            <person name="Schneider P."/>
            <person name="Aerts A."/>
            <person name="Asiegbu F.O."/>
            <person name="Baker S.E."/>
            <person name="Barry K."/>
            <person name="Bendiksby M."/>
            <person name="Blumentritt M."/>
            <person name="Coutinho P.M."/>
            <person name="Cullen D."/>
            <person name="de Vries R.P."/>
            <person name="Gathman A."/>
            <person name="Goodell B."/>
            <person name="Henrissat B."/>
            <person name="Ihrmark K."/>
            <person name="Kauserud H."/>
            <person name="Kohler A."/>
            <person name="LaButti K."/>
            <person name="Lapidus A."/>
            <person name="Lavin J.L."/>
            <person name="Lee Y.-H."/>
            <person name="Lindquist E."/>
            <person name="Lilly W."/>
            <person name="Lucas S."/>
            <person name="Morin E."/>
            <person name="Murat C."/>
            <person name="Oguiza J.A."/>
            <person name="Park J."/>
            <person name="Pisabarro A.G."/>
            <person name="Riley R."/>
            <person name="Rosling A."/>
            <person name="Salamov A."/>
            <person name="Schmidt O."/>
            <person name="Schmutz J."/>
            <person name="Skrede I."/>
            <person name="Stenlid J."/>
            <person name="Wiebenga A."/>
            <person name="Xie X."/>
            <person name="Kuees U."/>
            <person name="Hibbett D.S."/>
            <person name="Hoffmeister D."/>
            <person name="Hoegberg N."/>
            <person name="Martin F."/>
            <person name="Grigoriev I.V."/>
            <person name="Watkinson S.C."/>
        </authorList>
    </citation>
    <scope>NUCLEOTIDE SEQUENCE [LARGE SCALE GENOMIC DNA]</scope>
    <source>
        <strain evidence="3">strain S7.3</strain>
    </source>
</reference>
<dbReference type="EMBL" id="GL945474">
    <property type="protein sequence ID" value="EGO04913.1"/>
    <property type="molecule type" value="Genomic_DNA"/>
</dbReference>
<evidence type="ECO:0000256" key="1">
    <source>
        <dbReference type="SAM" id="MobiDB-lite"/>
    </source>
</evidence>
<evidence type="ECO:0000313" key="2">
    <source>
        <dbReference type="EMBL" id="EGO04913.1"/>
    </source>
</evidence>
<accession>F8PH17</accession>
<dbReference type="HOGENOM" id="CLU_2874048_0_0_1"/>
<dbReference type="InParanoid" id="F8PH17"/>
<dbReference type="AlphaFoldDB" id="F8PH17"/>
<gene>
    <name evidence="2" type="ORF">SERLA73DRAFT_128766</name>
</gene>
<evidence type="ECO:0000313" key="3">
    <source>
        <dbReference type="Proteomes" id="UP000008063"/>
    </source>
</evidence>
<name>F8PH17_SERL3</name>
<feature type="non-terminal residue" evidence="2">
    <location>
        <position position="64"/>
    </location>
</feature>
<proteinExistence type="predicted"/>
<organism evidence="3">
    <name type="scientific">Serpula lacrymans var. lacrymans (strain S7.3)</name>
    <name type="common">Dry rot fungus</name>
    <dbReference type="NCBI Taxonomy" id="936435"/>
    <lineage>
        <taxon>Eukaryota</taxon>
        <taxon>Fungi</taxon>
        <taxon>Dikarya</taxon>
        <taxon>Basidiomycota</taxon>
        <taxon>Agaricomycotina</taxon>
        <taxon>Agaricomycetes</taxon>
        <taxon>Agaricomycetidae</taxon>
        <taxon>Boletales</taxon>
        <taxon>Coniophorineae</taxon>
        <taxon>Serpulaceae</taxon>
        <taxon>Serpula</taxon>
    </lineage>
</organism>